<dbReference type="Pfam" id="PF02272">
    <property type="entry name" value="DHHA1"/>
    <property type="match status" value="1"/>
</dbReference>
<dbReference type="Pfam" id="PF24898">
    <property type="entry name" value="GGDEF_GdpP"/>
    <property type="match status" value="1"/>
</dbReference>
<accession>A0A7I8D289</accession>
<feature type="binding site" evidence="2">
    <location>
        <position position="444"/>
    </location>
    <ligand>
        <name>Mn(2+)</name>
        <dbReference type="ChEBI" id="CHEBI:29035"/>
        <label>2</label>
    </ligand>
</feature>
<evidence type="ECO:0000256" key="3">
    <source>
        <dbReference type="SAM" id="Phobius"/>
    </source>
</evidence>
<dbReference type="EC" id="3.1.4.-" evidence="1"/>
<feature type="binding site" evidence="2">
    <location>
        <position position="498"/>
    </location>
    <ligand>
        <name>Mn(2+)</name>
        <dbReference type="ChEBI" id="CHEBI:29035"/>
        <label>2</label>
    </ligand>
</feature>
<feature type="binding site" evidence="2">
    <location>
        <position position="354"/>
    </location>
    <ligand>
        <name>Mn(2+)</name>
        <dbReference type="ChEBI" id="CHEBI:29035"/>
        <label>2</label>
    </ligand>
</feature>
<evidence type="ECO:0000256" key="1">
    <source>
        <dbReference type="PIRNR" id="PIRNR026583"/>
    </source>
</evidence>
<dbReference type="PANTHER" id="PTHR47618">
    <property type="entry name" value="BIFUNCTIONAL OLIGORIBONUCLEASE AND PAP PHOSPHATASE NRNA"/>
    <property type="match status" value="1"/>
</dbReference>
<comment type="catalytic activity">
    <reaction evidence="1">
        <text>3',3'-c-di-AMP + H2O = 5'-O-phosphonoadenylyl-(3'-&gt;5')-adenosine + H(+)</text>
        <dbReference type="Rhea" id="RHEA:54420"/>
        <dbReference type="ChEBI" id="CHEBI:15377"/>
        <dbReference type="ChEBI" id="CHEBI:15378"/>
        <dbReference type="ChEBI" id="CHEBI:71500"/>
        <dbReference type="ChEBI" id="CHEBI:138171"/>
    </reaction>
</comment>
<dbReference type="GO" id="GO:0003676">
    <property type="term" value="F:nucleic acid binding"/>
    <property type="evidence" value="ECO:0007669"/>
    <property type="project" value="UniProtKB-UniRule"/>
</dbReference>
<dbReference type="InterPro" id="IPR003156">
    <property type="entry name" value="DHHA1_dom"/>
</dbReference>
<keyword evidence="2" id="KW-0464">Manganese</keyword>
<dbReference type="Pfam" id="PF01368">
    <property type="entry name" value="DHH"/>
    <property type="match status" value="1"/>
</dbReference>
<dbReference type="GO" id="GO:0046872">
    <property type="term" value="F:metal ion binding"/>
    <property type="evidence" value="ECO:0007669"/>
    <property type="project" value="UniProtKB-KW"/>
</dbReference>
<dbReference type="Gene3D" id="3.10.310.30">
    <property type="match status" value="1"/>
</dbReference>
<dbReference type="Gene3D" id="3.30.450.20">
    <property type="entry name" value="PAS domain"/>
    <property type="match status" value="1"/>
</dbReference>
<keyword evidence="6" id="KW-1185">Reference proteome</keyword>
<keyword evidence="3" id="KW-1133">Transmembrane helix</keyword>
<organism evidence="5 6">
    <name type="scientific">Solibaculum mannosilyticum</name>
    <dbReference type="NCBI Taxonomy" id="2780922"/>
    <lineage>
        <taxon>Bacteria</taxon>
        <taxon>Bacillati</taxon>
        <taxon>Bacillota</taxon>
        <taxon>Clostridia</taxon>
        <taxon>Eubacteriales</taxon>
        <taxon>Oscillospiraceae</taxon>
        <taxon>Solibaculum</taxon>
    </lineage>
</organism>
<evidence type="ECO:0000256" key="2">
    <source>
        <dbReference type="PIRSR" id="PIRSR026583-50"/>
    </source>
</evidence>
<dbReference type="GO" id="GO:0005886">
    <property type="term" value="C:plasma membrane"/>
    <property type="evidence" value="ECO:0007669"/>
    <property type="project" value="UniProtKB-SubCell"/>
</dbReference>
<comment type="subcellular location">
    <subcellularLocation>
        <location evidence="1">Cell membrane</location>
    </subcellularLocation>
</comment>
<feature type="binding site" evidence="2">
    <location>
        <position position="352"/>
    </location>
    <ligand>
        <name>Mn(2+)</name>
        <dbReference type="ChEBI" id="CHEBI:29035"/>
        <label>1</label>
    </ligand>
</feature>
<evidence type="ECO:0000313" key="5">
    <source>
        <dbReference type="EMBL" id="BCI60886.1"/>
    </source>
</evidence>
<feature type="binding site" evidence="2">
    <location>
        <position position="348"/>
    </location>
    <ligand>
        <name>Mn(2+)</name>
        <dbReference type="ChEBI" id="CHEBI:29035"/>
        <label>1</label>
    </ligand>
</feature>
<protein>
    <recommendedName>
        <fullName evidence="1">Cyclic-di-AMP phosphodiesterase</fullName>
        <ecNumber evidence="1">3.1.4.-</ecNumber>
    </recommendedName>
</protein>
<dbReference type="SUPFAM" id="SSF55073">
    <property type="entry name" value="Nucleotide cyclase"/>
    <property type="match status" value="1"/>
</dbReference>
<dbReference type="SUPFAM" id="SSF64182">
    <property type="entry name" value="DHH phosphoesterases"/>
    <property type="match status" value="1"/>
</dbReference>
<dbReference type="AlphaFoldDB" id="A0A7I8D289"/>
<dbReference type="InterPro" id="IPR051319">
    <property type="entry name" value="Oligoribo/pAp-PDE_c-di-AMP_PDE"/>
</dbReference>
<feature type="binding site" evidence="2">
    <location>
        <position position="420"/>
    </location>
    <ligand>
        <name>Mn(2+)</name>
        <dbReference type="ChEBI" id="CHEBI:29035"/>
        <label>1</label>
    </ligand>
</feature>
<dbReference type="Gene3D" id="3.90.1640.10">
    <property type="entry name" value="inorganic pyrophosphatase (n-terminal core)"/>
    <property type="match status" value="1"/>
</dbReference>
<dbReference type="EMBL" id="AP023321">
    <property type="protein sequence ID" value="BCI60886.1"/>
    <property type="molecule type" value="Genomic_DNA"/>
</dbReference>
<keyword evidence="2" id="KW-0479">Metal-binding</keyword>
<evidence type="ECO:0000259" key="4">
    <source>
        <dbReference type="PROSITE" id="PS50887"/>
    </source>
</evidence>
<dbReference type="Proteomes" id="UP000593890">
    <property type="component" value="Chromosome"/>
</dbReference>
<proteinExistence type="inferred from homology"/>
<dbReference type="InterPro" id="IPR000160">
    <property type="entry name" value="GGDEF_dom"/>
</dbReference>
<sequence length="663" mass="74082">MKKHIRLLTVVPIALLAVLAVMTLLSWFWNPYIFVVFAALFVIATLATVWLNVRFQHHFYRYLEKISQSLNMIDQDVLNHFPLPTMVLGSDTKVVWYNDLFRQKVLQGRDVFGGKFSRILPDLTVEDMVEKPISIKLEGRYYTVYGAKTDQENGLFYTLYFVDDTTLKATYEEYQKSRPTVALAVIDNMEELLQTAKDSERAQIQGQIETILEHWIGKTTGFFRRLGNDRFLIMLEERHLEEAVKGRFSVLDRVREVTAGGRMSATLSIGVGRGGESFHECEEMARQALDMALGRGGDQAAVRSKDGYEFYGGVSKGVEKRTRVRSRIIASALSELIDGSSNVLIMGHKGSDLDALGAAVGMYRAVVSRGKDARIVVNRKTSLAQSLLRRMDQENMGRALVEPIDALDMIDDQTLLIVVDTHRPDFLDSVEVYRQCEHVVVIDHHRKMVEHIDNAVIFFHEPFASSACEMVTELLQYMTSPGLGRFEAEALLAGIMLDTKDFVFRTGVRTFEAAAFLRRKGADTVAVKKMFSGSVDSYQKKAMMVTEAEIYRNCAISCSRLSGTDMRISAAQAADELLNIDGVDASFVLYSENNVVFVSGRSMGLVNVQIIMESIGGGGHLTMAGAQLSGVGLEDARQQLLKAIDTYQENRAIESGRIDGKDG</sequence>
<dbReference type="GO" id="GO:0016787">
    <property type="term" value="F:hydrolase activity"/>
    <property type="evidence" value="ECO:0007669"/>
    <property type="project" value="UniProtKB-UniRule"/>
</dbReference>
<dbReference type="PANTHER" id="PTHR47618:SF2">
    <property type="entry name" value="CYCLIC-DI-AMP PHOSPHODIESTERASE GDPP"/>
    <property type="match status" value="1"/>
</dbReference>
<feature type="domain" description="GGDEF" evidence="4">
    <location>
        <begin position="177"/>
        <end position="305"/>
    </location>
</feature>
<comment type="similarity">
    <text evidence="1">Belongs to the GdpP/PdeA phosphodiesterase family.</text>
</comment>
<dbReference type="PIRSF" id="PIRSF026583">
    <property type="entry name" value="YybT"/>
    <property type="match status" value="1"/>
</dbReference>
<dbReference type="InterPro" id="IPR038763">
    <property type="entry name" value="DHH_sf"/>
</dbReference>
<dbReference type="FunFam" id="3.90.1640.10:FF:000002">
    <property type="entry name" value="Cyclic-di-AMP phosphodiesterase"/>
    <property type="match status" value="1"/>
</dbReference>
<gene>
    <name evidence="5" type="ORF">C12CBH8_15250</name>
</gene>
<keyword evidence="3" id="KW-0812">Transmembrane</keyword>
<feature type="transmembrane region" description="Helical" evidence="3">
    <location>
        <begin position="7"/>
        <end position="27"/>
    </location>
</feature>
<keyword evidence="1" id="KW-1003">Cell membrane</keyword>
<dbReference type="InterPro" id="IPR001667">
    <property type="entry name" value="DDH_dom"/>
</dbReference>
<dbReference type="PROSITE" id="PS50887">
    <property type="entry name" value="GGDEF"/>
    <property type="match status" value="1"/>
</dbReference>
<evidence type="ECO:0000313" key="6">
    <source>
        <dbReference type="Proteomes" id="UP000593890"/>
    </source>
</evidence>
<keyword evidence="1" id="KW-0378">Hydrolase</keyword>
<keyword evidence="1 3" id="KW-0472">Membrane</keyword>
<comment type="function">
    <text evidence="1">Has phosphodiesterase (PDE) activity against cyclic-di-AMP (c-di-AMP).</text>
</comment>
<dbReference type="SMART" id="SM00267">
    <property type="entry name" value="GGDEF"/>
    <property type="match status" value="1"/>
</dbReference>
<feature type="binding site" evidence="2">
    <location>
        <position position="420"/>
    </location>
    <ligand>
        <name>Mn(2+)</name>
        <dbReference type="ChEBI" id="CHEBI:29035"/>
        <label>2</label>
    </ligand>
</feature>
<feature type="transmembrane region" description="Helical" evidence="3">
    <location>
        <begin position="33"/>
        <end position="53"/>
    </location>
</feature>
<comment type="cofactor">
    <cofactor evidence="2">
        <name>Mn(2+)</name>
        <dbReference type="ChEBI" id="CHEBI:29035"/>
    </cofactor>
    <text evidence="2">For phosphodiesterase activity, probably binds 2 Mn(2+) per subunit.</text>
</comment>
<name>A0A7I8D289_9FIRM</name>
<dbReference type="InterPro" id="IPR014528">
    <property type="entry name" value="GdpP/PdeA"/>
</dbReference>
<dbReference type="InterPro" id="IPR029787">
    <property type="entry name" value="Nucleotide_cyclase"/>
</dbReference>
<reference evidence="6" key="1">
    <citation type="submission" date="2020-07" db="EMBL/GenBank/DDBJ databases">
        <title>Complete genome sequencing of Clostridia bacterium strain 12CBH8.</title>
        <authorList>
            <person name="Sakamoto M."/>
            <person name="Murakami T."/>
            <person name="Mori H."/>
        </authorList>
    </citation>
    <scope>NUCLEOTIDE SEQUENCE [LARGE SCALE GENOMIC DNA]</scope>
    <source>
        <strain evidence="6">12CBH8</strain>
    </source>
</reference>
<dbReference type="RefSeq" id="WP_215532945.1">
    <property type="nucleotide sequence ID" value="NZ_AP023321.1"/>
</dbReference>
<dbReference type="KEGG" id="sman:C12CBH8_15250"/>